<organism evidence="2 3">
    <name type="scientific">Nitrosospira lacus</name>
    <dbReference type="NCBI Taxonomy" id="1288494"/>
    <lineage>
        <taxon>Bacteria</taxon>
        <taxon>Pseudomonadati</taxon>
        <taxon>Pseudomonadota</taxon>
        <taxon>Betaproteobacteria</taxon>
        <taxon>Nitrosomonadales</taxon>
        <taxon>Nitrosomonadaceae</taxon>
        <taxon>Nitrosospira</taxon>
    </lineage>
</organism>
<proteinExistence type="predicted"/>
<feature type="chain" id="PRO_5013297933" description="Endonuclease/exonuclease/phosphatase domain-containing protein" evidence="1">
    <location>
        <begin position="24"/>
        <end position="412"/>
    </location>
</feature>
<dbReference type="InterPro" id="IPR036691">
    <property type="entry name" value="Endo/exonu/phosph_ase_sf"/>
</dbReference>
<dbReference type="EMBL" id="CP021106">
    <property type="protein sequence ID" value="ARO88913.1"/>
    <property type="molecule type" value="Genomic_DNA"/>
</dbReference>
<accession>A0A1W6ST05</accession>
<dbReference type="KEGG" id="nlc:EBAPG3_014680"/>
<dbReference type="SUPFAM" id="SSF56219">
    <property type="entry name" value="DNase I-like"/>
    <property type="match status" value="1"/>
</dbReference>
<keyword evidence="3" id="KW-1185">Reference proteome</keyword>
<gene>
    <name evidence="2" type="ORF">EBAPG3_014680</name>
</gene>
<protein>
    <recommendedName>
        <fullName evidence="4">Endonuclease/exonuclease/phosphatase domain-containing protein</fullName>
    </recommendedName>
</protein>
<reference evidence="2 3" key="1">
    <citation type="journal article" date="2015" name="Int. J. Syst. Evol. Microbiol.">
        <title>Nitrosospira lacus sp. nov., a psychrotolerant, ammonia-oxidizing bacterium from sandy lake sediment.</title>
        <authorList>
            <person name="Urakawa H."/>
            <person name="Garcia J.C."/>
            <person name="Nielsen J.L."/>
            <person name="Le V.Q."/>
            <person name="Kozlowski J.A."/>
            <person name="Stein L.Y."/>
            <person name="Lim C.K."/>
            <person name="Pommerening-Roser A."/>
            <person name="Martens-Habbena W."/>
            <person name="Stahl D.A."/>
            <person name="Klotz M.G."/>
        </authorList>
    </citation>
    <scope>NUCLEOTIDE SEQUENCE [LARGE SCALE GENOMIC DNA]</scope>
    <source>
        <strain evidence="2 3">APG3</strain>
    </source>
</reference>
<evidence type="ECO:0008006" key="4">
    <source>
        <dbReference type="Google" id="ProtNLM"/>
    </source>
</evidence>
<dbReference type="AlphaFoldDB" id="A0A1W6ST05"/>
<name>A0A1W6ST05_9PROT</name>
<dbReference type="Gene3D" id="3.60.10.10">
    <property type="entry name" value="Endonuclease/exonuclease/phosphatase"/>
    <property type="match status" value="1"/>
</dbReference>
<keyword evidence="1" id="KW-0732">Signal</keyword>
<sequence length="412" mass="45417">MPLSRFIFLLAFLSLGLPISAQARETAPVGIATFNMAWAGTIDDFIRHVEVCSVPEVNWCNSRIRTPRGTQRAAPEEEIRTRRCREATMVAAGGFEAMMMTAPCNAYGKRKHPARAETVENYNAKLSGLRATVENLIQNENIKIIAFQEVKSREVIEQVLGDFAGQFDVCVAPHDAFQTLAFAWDKSISSVPSNASSCVPNPHLAIGEQFQGEPVGHRVRPGLALRLVINGAPVSFLNIHLKSGCANLKTGRGFAGHKLTDPDPACEILNRQVPIIEDWVEKVATETPRFVLFGDFNRRIDEEERAPVAISEVRTDGSDPAGSNTKDEWGGVKSSYLWQEIADGFPVMHQVPLTSTERGCTGLKGLDHIVISNAIWQSQSRELSSRRIAVVKTYRQSIVTSDHCPNITVLEL</sequence>
<evidence type="ECO:0000256" key="1">
    <source>
        <dbReference type="SAM" id="SignalP"/>
    </source>
</evidence>
<evidence type="ECO:0000313" key="2">
    <source>
        <dbReference type="EMBL" id="ARO88913.1"/>
    </source>
</evidence>
<evidence type="ECO:0000313" key="3">
    <source>
        <dbReference type="Proteomes" id="UP000012179"/>
    </source>
</evidence>
<dbReference type="eggNOG" id="COG3568">
    <property type="taxonomic scope" value="Bacteria"/>
</dbReference>
<feature type="signal peptide" evidence="1">
    <location>
        <begin position="1"/>
        <end position="23"/>
    </location>
</feature>
<dbReference type="Proteomes" id="UP000012179">
    <property type="component" value="Chromosome"/>
</dbReference>